<feature type="domain" description="Peptidase M48" evidence="14">
    <location>
        <begin position="139"/>
        <end position="221"/>
    </location>
</feature>
<evidence type="ECO:0000313" key="16">
    <source>
        <dbReference type="Proteomes" id="UP001551695"/>
    </source>
</evidence>
<evidence type="ECO:0000256" key="13">
    <source>
        <dbReference type="SAM" id="Phobius"/>
    </source>
</evidence>
<evidence type="ECO:0000313" key="15">
    <source>
        <dbReference type="EMBL" id="MEV0706161.1"/>
    </source>
</evidence>
<evidence type="ECO:0000256" key="8">
    <source>
        <dbReference type="ARBA" id="ARBA00022989"/>
    </source>
</evidence>
<dbReference type="CDD" id="cd07325">
    <property type="entry name" value="M48_Ste24p_like"/>
    <property type="match status" value="1"/>
</dbReference>
<keyword evidence="4 13" id="KW-0812">Transmembrane</keyword>
<dbReference type="Proteomes" id="UP001551695">
    <property type="component" value="Unassembled WGS sequence"/>
</dbReference>
<evidence type="ECO:0000256" key="5">
    <source>
        <dbReference type="ARBA" id="ARBA00022723"/>
    </source>
</evidence>
<keyword evidence="5" id="KW-0479">Metal-binding</keyword>
<evidence type="ECO:0000256" key="3">
    <source>
        <dbReference type="ARBA" id="ARBA00022670"/>
    </source>
</evidence>
<dbReference type="PANTHER" id="PTHR43221:SF1">
    <property type="entry name" value="PROTEASE HTPX"/>
    <property type="match status" value="1"/>
</dbReference>
<evidence type="ECO:0000259" key="14">
    <source>
        <dbReference type="Pfam" id="PF01435"/>
    </source>
</evidence>
<feature type="region of interest" description="Disordered" evidence="12">
    <location>
        <begin position="334"/>
        <end position="388"/>
    </location>
</feature>
<name>A0ABV3FL75_9NOCA</name>
<organism evidence="15 16">
    <name type="scientific">Nocardia aurea</name>
    <dbReference type="NCBI Taxonomy" id="2144174"/>
    <lineage>
        <taxon>Bacteria</taxon>
        <taxon>Bacillati</taxon>
        <taxon>Actinomycetota</taxon>
        <taxon>Actinomycetes</taxon>
        <taxon>Mycobacteriales</taxon>
        <taxon>Nocardiaceae</taxon>
        <taxon>Nocardia</taxon>
    </lineage>
</organism>
<dbReference type="Gene3D" id="3.30.2010.10">
    <property type="entry name" value="Metalloproteases ('zincins'), catalytic domain"/>
    <property type="match status" value="1"/>
</dbReference>
<evidence type="ECO:0000256" key="11">
    <source>
        <dbReference type="RuleBase" id="RU003983"/>
    </source>
</evidence>
<evidence type="ECO:0000256" key="12">
    <source>
        <dbReference type="SAM" id="MobiDB-lite"/>
    </source>
</evidence>
<protein>
    <submittedName>
        <fullName evidence="15">M48 family metalloprotease</fullName>
        <ecNumber evidence="15">3.4.24.-</ecNumber>
    </submittedName>
</protein>
<dbReference type="Pfam" id="PF01435">
    <property type="entry name" value="Peptidase_M48"/>
    <property type="match status" value="1"/>
</dbReference>
<accession>A0ABV3FL75</accession>
<keyword evidence="3 11" id="KW-0645">Protease</keyword>
<keyword evidence="10 13" id="KW-0472">Membrane</keyword>
<feature type="region of interest" description="Disordered" evidence="12">
    <location>
        <begin position="1"/>
        <end position="64"/>
    </location>
</feature>
<comment type="similarity">
    <text evidence="11">Belongs to the peptidase M48 family.</text>
</comment>
<evidence type="ECO:0000256" key="4">
    <source>
        <dbReference type="ARBA" id="ARBA00022692"/>
    </source>
</evidence>
<dbReference type="EC" id="3.4.24.-" evidence="15"/>
<keyword evidence="16" id="KW-1185">Reference proteome</keyword>
<dbReference type="InterPro" id="IPR050083">
    <property type="entry name" value="HtpX_protease"/>
</dbReference>
<keyword evidence="9 11" id="KW-0482">Metalloprotease</keyword>
<reference evidence="15 16" key="1">
    <citation type="submission" date="2024-06" db="EMBL/GenBank/DDBJ databases">
        <title>The Natural Products Discovery Center: Release of the First 8490 Sequenced Strains for Exploring Actinobacteria Biosynthetic Diversity.</title>
        <authorList>
            <person name="Kalkreuter E."/>
            <person name="Kautsar S.A."/>
            <person name="Yang D."/>
            <person name="Bader C.D."/>
            <person name="Teijaro C.N."/>
            <person name="Fluegel L."/>
            <person name="Davis C.M."/>
            <person name="Simpson J.R."/>
            <person name="Lauterbach L."/>
            <person name="Steele A.D."/>
            <person name="Gui C."/>
            <person name="Meng S."/>
            <person name="Li G."/>
            <person name="Viehrig K."/>
            <person name="Ye F."/>
            <person name="Su P."/>
            <person name="Kiefer A.F."/>
            <person name="Nichols A."/>
            <person name="Cepeda A.J."/>
            <person name="Yan W."/>
            <person name="Fan B."/>
            <person name="Jiang Y."/>
            <person name="Adhikari A."/>
            <person name="Zheng C.-J."/>
            <person name="Schuster L."/>
            <person name="Cowan T.M."/>
            <person name="Smanski M.J."/>
            <person name="Chevrette M.G."/>
            <person name="De Carvalho L.P.S."/>
            <person name="Shen B."/>
        </authorList>
    </citation>
    <scope>NUCLEOTIDE SEQUENCE [LARGE SCALE GENOMIC DNA]</scope>
    <source>
        <strain evidence="15 16">NPDC050403</strain>
    </source>
</reference>
<feature type="transmembrane region" description="Helical" evidence="13">
    <location>
        <begin position="77"/>
        <end position="97"/>
    </location>
</feature>
<dbReference type="PANTHER" id="PTHR43221">
    <property type="entry name" value="PROTEASE HTPX"/>
    <property type="match status" value="1"/>
</dbReference>
<dbReference type="GO" id="GO:0008237">
    <property type="term" value="F:metallopeptidase activity"/>
    <property type="evidence" value="ECO:0007669"/>
    <property type="project" value="UniProtKB-KW"/>
</dbReference>
<keyword evidence="8 13" id="KW-1133">Transmembrane helix</keyword>
<evidence type="ECO:0000256" key="2">
    <source>
        <dbReference type="ARBA" id="ARBA00022475"/>
    </source>
</evidence>
<comment type="caution">
    <text evidence="15">The sequence shown here is derived from an EMBL/GenBank/DDBJ whole genome shotgun (WGS) entry which is preliminary data.</text>
</comment>
<comment type="subcellular location">
    <subcellularLocation>
        <location evidence="1">Cell membrane</location>
        <topology evidence="1">Multi-pass membrane protein</topology>
    </subcellularLocation>
</comment>
<keyword evidence="2" id="KW-1003">Cell membrane</keyword>
<dbReference type="EMBL" id="JBFAKC010000001">
    <property type="protein sequence ID" value="MEV0706161.1"/>
    <property type="molecule type" value="Genomic_DNA"/>
</dbReference>
<evidence type="ECO:0000256" key="6">
    <source>
        <dbReference type="ARBA" id="ARBA00022801"/>
    </source>
</evidence>
<gene>
    <name evidence="15" type="ORF">AB0I48_01205</name>
</gene>
<evidence type="ECO:0000256" key="1">
    <source>
        <dbReference type="ARBA" id="ARBA00004651"/>
    </source>
</evidence>
<dbReference type="InterPro" id="IPR001915">
    <property type="entry name" value="Peptidase_M48"/>
</dbReference>
<keyword evidence="6 11" id="KW-0378">Hydrolase</keyword>
<evidence type="ECO:0000256" key="7">
    <source>
        <dbReference type="ARBA" id="ARBA00022833"/>
    </source>
</evidence>
<comment type="cofactor">
    <cofactor evidence="11">
        <name>Zn(2+)</name>
        <dbReference type="ChEBI" id="CHEBI:29105"/>
    </cofactor>
    <text evidence="11">Binds 1 zinc ion per subunit.</text>
</comment>
<evidence type="ECO:0000256" key="10">
    <source>
        <dbReference type="ARBA" id="ARBA00023136"/>
    </source>
</evidence>
<proteinExistence type="inferred from homology"/>
<sequence>MQSDDLPLSKPHPEPDGEQGGSNPVTGLAGWNPAVGPPGWVPGYQTPAPTSGPPAGPTQHTRGLSPFGMPARHILEIPLLTVVVVLTALFFVLGVLLTVLGSIPFQLSAPLLLAPLILWLQRGMLFASLRTSGVKITPTQFPDAHRMVTEAAARFGMTTVPDAYVVLGNGAINAFASGHGFRRFVAVNSDLFEIGGAARDPDALAFIIGHEVGHIAAGHVSYWRWLGMYTVPYLPILGGSLQRAQEYTADNHGYCYRHQGASGAMRTLAGGKYLNALVGYDEMADRAPVERGFFVWLYNGLVSHPVLTWRMWALRDRSRHGNLLWRPNRKPALPPNAGFLPPADAFPPGGNHPPHSGIPQPGGYPPQGGVPPQGGYPPQGTYPPPNQY</sequence>
<keyword evidence="7 11" id="KW-0862">Zinc</keyword>
<feature type="transmembrane region" description="Helical" evidence="13">
    <location>
        <begin position="103"/>
        <end position="120"/>
    </location>
</feature>
<evidence type="ECO:0000256" key="9">
    <source>
        <dbReference type="ARBA" id="ARBA00023049"/>
    </source>
</evidence>